<evidence type="ECO:0000313" key="2">
    <source>
        <dbReference type="Proteomes" id="UP000095598"/>
    </source>
</evidence>
<gene>
    <name evidence="1" type="ORF">ERS852425_02219</name>
</gene>
<protein>
    <submittedName>
        <fullName evidence="1">Uncharacterized protein</fullName>
    </submittedName>
</protein>
<dbReference type="Proteomes" id="UP000095598">
    <property type="component" value="Unassembled WGS sequence"/>
</dbReference>
<dbReference type="EMBL" id="CYXT01000017">
    <property type="protein sequence ID" value="CUN03886.1"/>
    <property type="molecule type" value="Genomic_DNA"/>
</dbReference>
<dbReference type="AlphaFoldDB" id="A0A173TNT1"/>
<organism evidence="1 2">
    <name type="scientific">Anaerostipes hadrus</name>
    <dbReference type="NCBI Taxonomy" id="649756"/>
    <lineage>
        <taxon>Bacteria</taxon>
        <taxon>Bacillati</taxon>
        <taxon>Bacillota</taxon>
        <taxon>Clostridia</taxon>
        <taxon>Lachnospirales</taxon>
        <taxon>Lachnospiraceae</taxon>
        <taxon>Anaerostipes</taxon>
    </lineage>
</organism>
<sequence length="159" mass="18492">MNYVFTKNGERKVEHFIQSCVEKRKRMVEEGIDTDDLIDNARNLSAKDILLSINYFHASDLKKHTYSVLITDHFRGELTLIYEADFIKCEKQSIIDDAINKEHLAEDIVDVFENLLDEKNIEIPCNDPTEEGHRHDDGNDAKIYGTEYFDLVAQVRELL</sequence>
<dbReference type="RefSeq" id="WP_044920745.1">
    <property type="nucleotide sequence ID" value="NZ_CYXT01000017.1"/>
</dbReference>
<proteinExistence type="predicted"/>
<evidence type="ECO:0000313" key="1">
    <source>
        <dbReference type="EMBL" id="CUN03886.1"/>
    </source>
</evidence>
<reference evidence="1 2" key="1">
    <citation type="submission" date="2015-09" db="EMBL/GenBank/DDBJ databases">
        <authorList>
            <consortium name="Pathogen Informatics"/>
        </authorList>
    </citation>
    <scope>NUCLEOTIDE SEQUENCE [LARGE SCALE GENOMIC DNA]</scope>
    <source>
        <strain evidence="1 2">2789STDY5608868</strain>
    </source>
</reference>
<accession>A0A173TNT1</accession>
<name>A0A173TNT1_ANAHA</name>